<feature type="signal peptide" evidence="2">
    <location>
        <begin position="1"/>
        <end position="25"/>
    </location>
</feature>
<dbReference type="Pfam" id="PF14885">
    <property type="entry name" value="GHL15"/>
    <property type="match status" value="1"/>
</dbReference>
<dbReference type="EMBL" id="SJPY01000011">
    <property type="protein sequence ID" value="TWU34604.1"/>
    <property type="molecule type" value="Genomic_DNA"/>
</dbReference>
<dbReference type="AlphaFoldDB" id="A0A5C6DF98"/>
<gene>
    <name evidence="3" type="ORF">Q31b_55590</name>
</gene>
<dbReference type="InterPro" id="IPR029455">
    <property type="entry name" value="GHL15"/>
</dbReference>
<dbReference type="Proteomes" id="UP000315471">
    <property type="component" value="Unassembled WGS sequence"/>
</dbReference>
<name>A0A5C6DF98_9BACT</name>
<sequence precursor="true">MRTLRTTVNFIVLLLTVNATTPIQAQPGYAGEWKKTRLYGHTSASSGFTQKQYEFIRDHHEIFCFEKTHLNRRYGNPSHEKSSMDEAAHLKSLNPRCKPITIYSIRRAYPAWNESTKEALAVHPEWATKIGNGKYDWDLNNSARNDWYVETMNTLVDSSELEGVFIDGLEGVYSRNGEQAKSIMERMHGLSLMNGFNPKGETSFKTGPDFLEHCAGVFVDSWFRRELDTKDAAQMMIDTCMTVPNDKVMILFSANDNDGIWGTDHTFSHAAYLIVAHENTYYRWAGNGLWGADVLMEYHEDFDKEMGKPLGKAVKDGYVYTRKFEHCFVTLDLEKVTSSIAWGQNNDDVSPKGKASQSSTDFPQ</sequence>
<protein>
    <recommendedName>
        <fullName evidence="5">Glycoside-hydrolase family GH114 TIM-barrel domain-containing protein</fullName>
    </recommendedName>
</protein>
<comment type="caution">
    <text evidence="3">The sequence shown here is derived from an EMBL/GenBank/DDBJ whole genome shotgun (WGS) entry which is preliminary data.</text>
</comment>
<keyword evidence="4" id="KW-1185">Reference proteome</keyword>
<evidence type="ECO:0000313" key="3">
    <source>
        <dbReference type="EMBL" id="TWU34604.1"/>
    </source>
</evidence>
<organism evidence="3 4">
    <name type="scientific">Novipirellula aureliae</name>
    <dbReference type="NCBI Taxonomy" id="2527966"/>
    <lineage>
        <taxon>Bacteria</taxon>
        <taxon>Pseudomonadati</taxon>
        <taxon>Planctomycetota</taxon>
        <taxon>Planctomycetia</taxon>
        <taxon>Pirellulales</taxon>
        <taxon>Pirellulaceae</taxon>
        <taxon>Novipirellula</taxon>
    </lineage>
</organism>
<accession>A0A5C6DF98</accession>
<reference evidence="3 4" key="1">
    <citation type="submission" date="2019-02" db="EMBL/GenBank/DDBJ databases">
        <title>Deep-cultivation of Planctomycetes and their phenomic and genomic characterization uncovers novel biology.</title>
        <authorList>
            <person name="Wiegand S."/>
            <person name="Jogler M."/>
            <person name="Boedeker C."/>
            <person name="Pinto D."/>
            <person name="Vollmers J."/>
            <person name="Rivas-Marin E."/>
            <person name="Kohn T."/>
            <person name="Peeters S.H."/>
            <person name="Heuer A."/>
            <person name="Rast P."/>
            <person name="Oberbeckmann S."/>
            <person name="Bunk B."/>
            <person name="Jeske O."/>
            <person name="Meyerdierks A."/>
            <person name="Storesund J.E."/>
            <person name="Kallscheuer N."/>
            <person name="Luecker S."/>
            <person name="Lage O.M."/>
            <person name="Pohl T."/>
            <person name="Merkel B.J."/>
            <person name="Hornburger P."/>
            <person name="Mueller R.-W."/>
            <person name="Bruemmer F."/>
            <person name="Labrenz M."/>
            <person name="Spormann A.M."/>
            <person name="Op Den Camp H."/>
            <person name="Overmann J."/>
            <person name="Amann R."/>
            <person name="Jetten M.S.M."/>
            <person name="Mascher T."/>
            <person name="Medema M.H."/>
            <person name="Devos D.P."/>
            <person name="Kaster A.-K."/>
            <person name="Ovreas L."/>
            <person name="Rohde M."/>
            <person name="Galperin M.Y."/>
            <person name="Jogler C."/>
        </authorList>
    </citation>
    <scope>NUCLEOTIDE SEQUENCE [LARGE SCALE GENOMIC DNA]</scope>
    <source>
        <strain evidence="3 4">Q31b</strain>
    </source>
</reference>
<evidence type="ECO:0000256" key="1">
    <source>
        <dbReference type="SAM" id="MobiDB-lite"/>
    </source>
</evidence>
<evidence type="ECO:0008006" key="5">
    <source>
        <dbReference type="Google" id="ProtNLM"/>
    </source>
</evidence>
<feature type="compositionally biased region" description="Polar residues" evidence="1">
    <location>
        <begin position="355"/>
        <end position="364"/>
    </location>
</feature>
<keyword evidence="2" id="KW-0732">Signal</keyword>
<proteinExistence type="predicted"/>
<feature type="region of interest" description="Disordered" evidence="1">
    <location>
        <begin position="344"/>
        <end position="364"/>
    </location>
</feature>
<evidence type="ECO:0000313" key="4">
    <source>
        <dbReference type="Proteomes" id="UP000315471"/>
    </source>
</evidence>
<dbReference type="RefSeq" id="WP_146602624.1">
    <property type="nucleotide sequence ID" value="NZ_SJPY01000011.1"/>
</dbReference>
<evidence type="ECO:0000256" key="2">
    <source>
        <dbReference type="SAM" id="SignalP"/>
    </source>
</evidence>
<feature type="chain" id="PRO_5023058835" description="Glycoside-hydrolase family GH114 TIM-barrel domain-containing protein" evidence="2">
    <location>
        <begin position="26"/>
        <end position="364"/>
    </location>
</feature>
<dbReference type="OrthoDB" id="9779834at2"/>